<evidence type="ECO:0000256" key="4">
    <source>
        <dbReference type="ARBA" id="ARBA00023136"/>
    </source>
</evidence>
<dbReference type="InterPro" id="IPR007016">
    <property type="entry name" value="O-antigen_ligase-rel_domated"/>
</dbReference>
<feature type="transmembrane region" description="Helical" evidence="5">
    <location>
        <begin position="209"/>
        <end position="232"/>
    </location>
</feature>
<accession>H9XTR9</accession>
<evidence type="ECO:0000256" key="2">
    <source>
        <dbReference type="ARBA" id="ARBA00022692"/>
    </source>
</evidence>
<evidence type="ECO:0000313" key="7">
    <source>
        <dbReference type="EMBL" id="AFH02815.1"/>
    </source>
</evidence>
<feature type="transmembrane region" description="Helical" evidence="5">
    <location>
        <begin position="179"/>
        <end position="197"/>
    </location>
</feature>
<evidence type="ECO:0000256" key="1">
    <source>
        <dbReference type="ARBA" id="ARBA00004141"/>
    </source>
</evidence>
<gene>
    <name evidence="7" type="primary">wzy</name>
</gene>
<protein>
    <submittedName>
        <fullName evidence="7">O-antigen polymerase</fullName>
    </submittedName>
</protein>
<feature type="transmembrane region" description="Helical" evidence="5">
    <location>
        <begin position="29"/>
        <end position="47"/>
    </location>
</feature>
<dbReference type="GO" id="GO:0016020">
    <property type="term" value="C:membrane"/>
    <property type="evidence" value="ECO:0007669"/>
    <property type="project" value="UniProtKB-SubCell"/>
</dbReference>
<feature type="transmembrane region" description="Helical" evidence="5">
    <location>
        <begin position="244"/>
        <end position="261"/>
    </location>
</feature>
<organism evidence="7">
    <name type="scientific">Providencia alcalifaciens</name>
    <dbReference type="NCBI Taxonomy" id="126385"/>
    <lineage>
        <taxon>Bacteria</taxon>
        <taxon>Pseudomonadati</taxon>
        <taxon>Pseudomonadota</taxon>
        <taxon>Gammaproteobacteria</taxon>
        <taxon>Enterobacterales</taxon>
        <taxon>Morganellaceae</taxon>
        <taxon>Providencia</taxon>
    </lineage>
</organism>
<keyword evidence="2 5" id="KW-0812">Transmembrane</keyword>
<feature type="transmembrane region" description="Helical" evidence="5">
    <location>
        <begin position="118"/>
        <end position="140"/>
    </location>
</feature>
<feature type="transmembrane region" description="Helical" evidence="5">
    <location>
        <begin position="335"/>
        <end position="357"/>
    </location>
</feature>
<dbReference type="AlphaFoldDB" id="H9XTR9"/>
<feature type="transmembrane region" description="Helical" evidence="5">
    <location>
        <begin position="363"/>
        <end position="393"/>
    </location>
</feature>
<reference evidence="7" key="1">
    <citation type="journal article" date="2012" name="Microbiology">
        <title>Localization and molecular characterization of putative O antigen gene clusters of Providencia species.</title>
        <authorList>
            <person name="Ovchinnikova O.G."/>
            <person name="Liu B."/>
            <person name="Guo D."/>
            <person name="Kocharova N.A."/>
            <person name="Shashkov A.S."/>
            <person name="Chen M."/>
            <person name="Feng L."/>
            <person name="Rozalski A."/>
            <person name="Knirel Y.A."/>
            <person name="Wang L."/>
        </authorList>
    </citation>
    <scope>NUCLEOTIDE SEQUENCE</scope>
</reference>
<feature type="transmembrane region" description="Helical" evidence="5">
    <location>
        <begin position="59"/>
        <end position="76"/>
    </location>
</feature>
<dbReference type="Pfam" id="PF04932">
    <property type="entry name" value="Wzy_C"/>
    <property type="match status" value="1"/>
</dbReference>
<name>H9XTR9_9GAMM</name>
<dbReference type="EMBL" id="JN097785">
    <property type="protein sequence ID" value="AFH02815.1"/>
    <property type="molecule type" value="Genomic_DNA"/>
</dbReference>
<evidence type="ECO:0000259" key="6">
    <source>
        <dbReference type="Pfam" id="PF04932"/>
    </source>
</evidence>
<keyword evidence="3 5" id="KW-1133">Transmembrane helix</keyword>
<keyword evidence="4 5" id="KW-0472">Membrane</keyword>
<feature type="transmembrane region" description="Helical" evidence="5">
    <location>
        <begin position="88"/>
        <end position="106"/>
    </location>
</feature>
<feature type="domain" description="O-antigen ligase-related" evidence="6">
    <location>
        <begin position="208"/>
        <end position="347"/>
    </location>
</feature>
<proteinExistence type="predicted"/>
<sequence>MNKINTRLFFLTTILISLNFYRVKIIDSFTISDASLILFIVISAITFKRVKINLFNINYLVWLIFSSLPFLIYIQYDFFSIESFMLTSLRISFSILCLFFIPLWLTTSEQKTTFIIAIKYNLLFILYSQIIIVILFYIGYENIFNLITSNNWENRAEILNVYDYRYYFRFGGLFEEPSWFSWYITYLLGIIISYEYVYKLKILNKKIIFLLLIAISFTFSISGLLSIVLLLTTRHFIHYKKMKHTVYFLFISFALVAIVLTNEHFMERLLNILSGSDGSSNVRVFGSFYRLYIILENLALGTGVGNSINGIEYYSSKYNLSTEASISSQNGFVEAFISTGLISGLLYCIPIFLMLLIKKYRVIFLTIVLVYFTTSSIYIAPMWILLGISFYLFQPSNNQITTEKS</sequence>
<evidence type="ECO:0000256" key="5">
    <source>
        <dbReference type="SAM" id="Phobius"/>
    </source>
</evidence>
<evidence type="ECO:0000256" key="3">
    <source>
        <dbReference type="ARBA" id="ARBA00022989"/>
    </source>
</evidence>
<comment type="subcellular location">
    <subcellularLocation>
        <location evidence="1">Membrane</location>
        <topology evidence="1">Multi-pass membrane protein</topology>
    </subcellularLocation>
</comment>